<evidence type="ECO:0000256" key="1">
    <source>
        <dbReference type="SAM" id="MobiDB-lite"/>
    </source>
</evidence>
<dbReference type="AlphaFoldDB" id="A0A8J8W9U2"/>
<sequence length="454" mass="50172">MVTSLVVGGVRDGAMEWRRKKRLVEPFLRQGSSIPALQTDVCDSLRTPQQLHFNCKLFVREGSVGVFSHFGLFLGDVGFTLRRPPMAPAPRRAPAGGVLQDLSSFICFEPLAGVANPGARSKRGAWEWAAPTAPSRTTPSRTPFGGYNGHTSSSKPLHASVPQGTYRTSTVESLFLMTFFSHLRPRPTDDCNPLPSLHRRDGRHGGPINLALAPIVTWSSRGRSRPPGQNPGSVISRRQDITPRLHRTYGLRQITPPSESISILGVEFYAGYFTVMPESTKNSGPGDSLCPGHPTFNQGGFGFYGSGKSPQRKTPPLAWSSSRPLSWAPLTAPEKAQNWFSIKSPHPASPDSFQPLQERRDVAGLCVIHQALNLHTPHLAAIKLPRPPPPLHSTRVAPHRQEQVTVPFSRTEHHLRSFLPHYGRLWNQLVHQTDLHHHASLQDFKRGVNSWLMA</sequence>
<proteinExistence type="predicted"/>
<dbReference type="EMBL" id="JACEEZ010026044">
    <property type="protein sequence ID" value="KAG0695179.1"/>
    <property type="molecule type" value="Genomic_DNA"/>
</dbReference>
<dbReference type="OrthoDB" id="6378051at2759"/>
<evidence type="ECO:0000313" key="3">
    <source>
        <dbReference type="Proteomes" id="UP000770661"/>
    </source>
</evidence>
<comment type="caution">
    <text evidence="2">The sequence shown here is derived from an EMBL/GenBank/DDBJ whole genome shotgun (WGS) entry which is preliminary data.</text>
</comment>
<accession>A0A8J8W9U2</accession>
<keyword evidence="3" id="KW-1185">Reference proteome</keyword>
<organism evidence="2 3">
    <name type="scientific">Chionoecetes opilio</name>
    <name type="common">Atlantic snow crab</name>
    <name type="synonym">Cancer opilio</name>
    <dbReference type="NCBI Taxonomy" id="41210"/>
    <lineage>
        <taxon>Eukaryota</taxon>
        <taxon>Metazoa</taxon>
        <taxon>Ecdysozoa</taxon>
        <taxon>Arthropoda</taxon>
        <taxon>Crustacea</taxon>
        <taxon>Multicrustacea</taxon>
        <taxon>Malacostraca</taxon>
        <taxon>Eumalacostraca</taxon>
        <taxon>Eucarida</taxon>
        <taxon>Decapoda</taxon>
        <taxon>Pleocyemata</taxon>
        <taxon>Brachyura</taxon>
        <taxon>Eubrachyura</taxon>
        <taxon>Majoidea</taxon>
        <taxon>Majidae</taxon>
        <taxon>Chionoecetes</taxon>
    </lineage>
</organism>
<gene>
    <name evidence="2" type="ORF">GWK47_027033</name>
</gene>
<reference evidence="2" key="1">
    <citation type="submission" date="2020-07" db="EMBL/GenBank/DDBJ databases">
        <title>The High-quality genome of the commercially important snow crab, Chionoecetes opilio.</title>
        <authorList>
            <person name="Jeong J.-H."/>
            <person name="Ryu S."/>
        </authorList>
    </citation>
    <scope>NUCLEOTIDE SEQUENCE</scope>
    <source>
        <strain evidence="2">MADBK_172401_WGS</strain>
        <tissue evidence="2">Digestive gland</tissue>
    </source>
</reference>
<dbReference type="Proteomes" id="UP000770661">
    <property type="component" value="Unassembled WGS sequence"/>
</dbReference>
<name>A0A8J8W9U2_CHIOP</name>
<evidence type="ECO:0000313" key="2">
    <source>
        <dbReference type="EMBL" id="KAG0695179.1"/>
    </source>
</evidence>
<protein>
    <submittedName>
        <fullName evidence="2">Uncharacterized protein</fullName>
    </submittedName>
</protein>
<feature type="region of interest" description="Disordered" evidence="1">
    <location>
        <begin position="219"/>
        <end position="241"/>
    </location>
</feature>